<accession>A0A239K2Z4</accession>
<evidence type="ECO:0000313" key="1">
    <source>
        <dbReference type="EMBL" id="SNT12128.1"/>
    </source>
</evidence>
<name>A0A239K2Z4_9FIRM</name>
<evidence type="ECO:0008006" key="3">
    <source>
        <dbReference type="Google" id="ProtNLM"/>
    </source>
</evidence>
<gene>
    <name evidence="1" type="ORF">SAMN05446037_10425</name>
</gene>
<dbReference type="GO" id="GO:0003677">
    <property type="term" value="F:DNA binding"/>
    <property type="evidence" value="ECO:0007669"/>
    <property type="project" value="InterPro"/>
</dbReference>
<dbReference type="AlphaFoldDB" id="A0A239K2Z4"/>
<dbReference type="GO" id="GO:0004803">
    <property type="term" value="F:transposase activity"/>
    <property type="evidence" value="ECO:0007669"/>
    <property type="project" value="InterPro"/>
</dbReference>
<organism evidence="1 2">
    <name type="scientific">Anaerovirgula multivorans</name>
    <dbReference type="NCBI Taxonomy" id="312168"/>
    <lineage>
        <taxon>Bacteria</taxon>
        <taxon>Bacillati</taxon>
        <taxon>Bacillota</taxon>
        <taxon>Clostridia</taxon>
        <taxon>Peptostreptococcales</taxon>
        <taxon>Natronincolaceae</taxon>
        <taxon>Anaerovirgula</taxon>
    </lineage>
</organism>
<dbReference type="InterPro" id="IPR036515">
    <property type="entry name" value="Transposase_17_sf"/>
</dbReference>
<reference evidence="1 2" key="1">
    <citation type="submission" date="2017-06" db="EMBL/GenBank/DDBJ databases">
        <authorList>
            <person name="Kim H.J."/>
            <person name="Triplett B.A."/>
        </authorList>
    </citation>
    <scope>NUCLEOTIDE SEQUENCE [LARGE SCALE GENOMIC DNA]</scope>
    <source>
        <strain evidence="1 2">SCA</strain>
    </source>
</reference>
<dbReference type="PANTHER" id="PTHR34322:SF2">
    <property type="entry name" value="TRANSPOSASE IS200-LIKE DOMAIN-CONTAINING PROTEIN"/>
    <property type="match status" value="1"/>
</dbReference>
<evidence type="ECO:0000313" key="2">
    <source>
        <dbReference type="Proteomes" id="UP000198304"/>
    </source>
</evidence>
<protein>
    <recommendedName>
        <fullName evidence="3">Transposase</fullName>
    </recommendedName>
</protein>
<dbReference type="Gene3D" id="3.30.70.1290">
    <property type="entry name" value="Transposase IS200-like"/>
    <property type="match status" value="1"/>
</dbReference>
<sequence length="47" mass="5557">MINMARTGHFFENRFKSEPVNTDDYFLIVLRYIHQNPIKAGMVEGKK</sequence>
<dbReference type="EMBL" id="FZOJ01000042">
    <property type="protein sequence ID" value="SNT12128.1"/>
    <property type="molecule type" value="Genomic_DNA"/>
</dbReference>
<dbReference type="Proteomes" id="UP000198304">
    <property type="component" value="Unassembled WGS sequence"/>
</dbReference>
<dbReference type="SUPFAM" id="SSF143422">
    <property type="entry name" value="Transposase IS200-like"/>
    <property type="match status" value="1"/>
</dbReference>
<dbReference type="PANTHER" id="PTHR34322">
    <property type="entry name" value="TRANSPOSASE, Y1_TNP DOMAIN-CONTAINING"/>
    <property type="match status" value="1"/>
</dbReference>
<keyword evidence="2" id="KW-1185">Reference proteome</keyword>
<dbReference type="GO" id="GO:0006313">
    <property type="term" value="P:DNA transposition"/>
    <property type="evidence" value="ECO:0007669"/>
    <property type="project" value="InterPro"/>
</dbReference>
<proteinExistence type="predicted"/>